<feature type="chain" id="PRO_5016288796" evidence="8">
    <location>
        <begin position="24"/>
        <end position="1195"/>
    </location>
</feature>
<keyword evidence="2 7" id="KW-0813">Transport</keyword>
<dbReference type="InterPro" id="IPR036942">
    <property type="entry name" value="Beta-barrel_TonB_sf"/>
</dbReference>
<organism evidence="10 11">
    <name type="scientific">Dyadobacter jejuensis</name>
    <dbReference type="NCBI Taxonomy" id="1082580"/>
    <lineage>
        <taxon>Bacteria</taxon>
        <taxon>Pseudomonadati</taxon>
        <taxon>Bacteroidota</taxon>
        <taxon>Cytophagia</taxon>
        <taxon>Cytophagales</taxon>
        <taxon>Spirosomataceae</taxon>
        <taxon>Dyadobacter</taxon>
    </lineage>
</organism>
<evidence type="ECO:0000256" key="3">
    <source>
        <dbReference type="ARBA" id="ARBA00022452"/>
    </source>
</evidence>
<evidence type="ECO:0000256" key="6">
    <source>
        <dbReference type="ARBA" id="ARBA00023237"/>
    </source>
</evidence>
<evidence type="ECO:0000256" key="8">
    <source>
        <dbReference type="SAM" id="SignalP"/>
    </source>
</evidence>
<dbReference type="InterPro" id="IPR039426">
    <property type="entry name" value="TonB-dep_rcpt-like"/>
</dbReference>
<sequence length="1195" mass="130549">MKLLLRCRVLTLLLGSCCVPSLAQNHELAALDVKPGHNIRSEVTESKQTRVLTDVLKDLEKQYEVHFAYQKSAIINKRIKVTLEKCGKVEECLDDILTPLNLRYERFDNTYVIKEKPAEEKPVAKPVSQLTIVEEQAEIIVTGKVFAKEDGGPLPGVNVVVKGTMVGTSTDSDGKYSIAVPSTESILVFSYLGYSTQELPVLNHTTLDVYLPADTRILNEVMVTALGFKEVADKMASTSSKVTGESIGKSGEASIINGLAGKASGVQISGQGSDPGAGAFIQIRGQSTITGNTQPLIVIDGIPISNSTVGAGQGGVVQQSRLNDLNPNDIASVQILKGASAAALWGSRAANGVMIITTKQGKDSNKINISYSSTYSVDKINAFHPRQTTFGQGSGGVYSPTHANSWGDKIADRAGGEDQVNTSGAFFQAQDGTKYYPIVEKNSREVYTDDNFNQVFGAGHFWDNSLSLSGGNAKSTYFFSAGNLSQKGILQGNSQYRRTTLRLNVSKTFNDYIKITNNVGFTNSSSNRVQRGNNTAGAMLGLLRTPPDFDISDYKGSYYSNANAAPIENRQRSYRRYLGNTASPIYSNPLWPLNEQTNTSQVNRFINSFEMNIKPMVEWFDLTTRLGIDHYTDQRLAYFPINDTPGSGAGSFTENIVTENEVNLDVIGRATHTFGPNLSGTLIGGFNVNDRKFFNIGGSLSNFLIADAPVTFNNSTATNRSPFNDRSHIRVARFYSTANIAAFDALFVNASIAGESASTFGNLSDKTFFYPSTDAAWQFTQLNALKNLNFLTFGKLRASYGVVGVQPLPYRSNTTYVASSFSNGPWGDNLDGANYGEGAFLLNTELGDPRLKPERKTEYELGTDLRFFNNKLRLNFTYYHNKITDMLIPVTLAPSVGYASSYTNAASMENKGVELDMFYSILKKGDWTVSVNANFNRNKNQVLNLAGTESLYLTGRADRADMRAVQGHQAGVFWGGQFERASNGSLVMNENNFPVVSPSLGVIGDPNPDWRGGFGTSVTYKNFNLDLLFETFQGGDFASLTKGVMYTFGTHADVGKEVTLTEDLKNYAGQTIPAGSTVRGNLHDFGGGTVLLDESFYTTLGSGLGSVAEQFIEDASWTRLRQATLGYTLRSEGFRKKTGLQSMELSITGRNLLLWTKLVGIDPDTNFTGNYYGRGYDYFNNPANRSMLFTIKVNY</sequence>
<dbReference type="Pfam" id="PF13715">
    <property type="entry name" value="CarbopepD_reg_2"/>
    <property type="match status" value="1"/>
</dbReference>
<dbReference type="Gene3D" id="2.170.130.10">
    <property type="entry name" value="TonB-dependent receptor, plug domain"/>
    <property type="match status" value="1"/>
</dbReference>
<dbReference type="Proteomes" id="UP000245880">
    <property type="component" value="Unassembled WGS sequence"/>
</dbReference>
<protein>
    <submittedName>
        <fullName evidence="10">TonB-linked SusC/RagA family outer membrane protein</fullName>
    </submittedName>
</protein>
<keyword evidence="4 7" id="KW-0812">Transmembrane</keyword>
<dbReference type="InterPro" id="IPR012910">
    <property type="entry name" value="Plug_dom"/>
</dbReference>
<dbReference type="Gene3D" id="2.60.40.1120">
    <property type="entry name" value="Carboxypeptidase-like, regulatory domain"/>
    <property type="match status" value="1"/>
</dbReference>
<dbReference type="NCBIfam" id="TIGR04056">
    <property type="entry name" value="OMP_RagA_SusC"/>
    <property type="match status" value="1"/>
</dbReference>
<keyword evidence="8" id="KW-0732">Signal</keyword>
<evidence type="ECO:0000313" key="10">
    <source>
        <dbReference type="EMBL" id="PWJ53894.1"/>
    </source>
</evidence>
<dbReference type="SUPFAM" id="SSF49464">
    <property type="entry name" value="Carboxypeptidase regulatory domain-like"/>
    <property type="match status" value="1"/>
</dbReference>
<dbReference type="SUPFAM" id="SSF56935">
    <property type="entry name" value="Porins"/>
    <property type="match status" value="1"/>
</dbReference>
<dbReference type="EMBL" id="QGDT01000020">
    <property type="protein sequence ID" value="PWJ53894.1"/>
    <property type="molecule type" value="Genomic_DNA"/>
</dbReference>
<evidence type="ECO:0000256" key="1">
    <source>
        <dbReference type="ARBA" id="ARBA00004571"/>
    </source>
</evidence>
<accession>A0A316AAL0</accession>
<proteinExistence type="inferred from homology"/>
<evidence type="ECO:0000256" key="4">
    <source>
        <dbReference type="ARBA" id="ARBA00022692"/>
    </source>
</evidence>
<dbReference type="InterPro" id="IPR023996">
    <property type="entry name" value="TonB-dep_OMP_SusC/RagA"/>
</dbReference>
<dbReference type="RefSeq" id="WP_109678023.1">
    <property type="nucleotide sequence ID" value="NZ_QGDT01000020.1"/>
</dbReference>
<dbReference type="Gene3D" id="3.55.50.30">
    <property type="match status" value="1"/>
</dbReference>
<evidence type="ECO:0000256" key="7">
    <source>
        <dbReference type="PROSITE-ProRule" id="PRU01360"/>
    </source>
</evidence>
<keyword evidence="3 7" id="KW-1134">Transmembrane beta strand</keyword>
<dbReference type="InterPro" id="IPR023997">
    <property type="entry name" value="TonB-dep_OMP_SusC/RagA_CS"/>
</dbReference>
<dbReference type="Gene3D" id="2.40.170.20">
    <property type="entry name" value="TonB-dependent receptor, beta-barrel domain"/>
    <property type="match status" value="1"/>
</dbReference>
<comment type="subcellular location">
    <subcellularLocation>
        <location evidence="1 7">Cell outer membrane</location>
        <topology evidence="1 7">Multi-pass membrane protein</topology>
    </subcellularLocation>
</comment>
<dbReference type="InterPro" id="IPR037066">
    <property type="entry name" value="Plug_dom_sf"/>
</dbReference>
<feature type="domain" description="TonB-dependent receptor plug" evidence="9">
    <location>
        <begin position="235"/>
        <end position="353"/>
    </location>
</feature>
<name>A0A316AAL0_9BACT</name>
<keyword evidence="5 7" id="KW-0472">Membrane</keyword>
<keyword evidence="11" id="KW-1185">Reference proteome</keyword>
<dbReference type="InterPro" id="IPR008969">
    <property type="entry name" value="CarboxyPept-like_regulatory"/>
</dbReference>
<dbReference type="Pfam" id="PF07715">
    <property type="entry name" value="Plug"/>
    <property type="match status" value="1"/>
</dbReference>
<reference evidence="10 11" key="1">
    <citation type="submission" date="2018-03" db="EMBL/GenBank/DDBJ databases">
        <title>Genomic Encyclopedia of Archaeal and Bacterial Type Strains, Phase II (KMG-II): from individual species to whole genera.</title>
        <authorList>
            <person name="Goeker M."/>
        </authorList>
    </citation>
    <scope>NUCLEOTIDE SEQUENCE [LARGE SCALE GENOMIC DNA]</scope>
    <source>
        <strain evidence="10 11">DSM 100346</strain>
    </source>
</reference>
<dbReference type="AlphaFoldDB" id="A0A316AAL0"/>
<evidence type="ECO:0000259" key="9">
    <source>
        <dbReference type="Pfam" id="PF07715"/>
    </source>
</evidence>
<gene>
    <name evidence="10" type="ORF">CLV98_12010</name>
</gene>
<keyword evidence="6 7" id="KW-0998">Cell outer membrane</keyword>
<comment type="caution">
    <text evidence="10">The sequence shown here is derived from an EMBL/GenBank/DDBJ whole genome shotgun (WGS) entry which is preliminary data.</text>
</comment>
<evidence type="ECO:0000256" key="5">
    <source>
        <dbReference type="ARBA" id="ARBA00023136"/>
    </source>
</evidence>
<feature type="signal peptide" evidence="8">
    <location>
        <begin position="1"/>
        <end position="23"/>
    </location>
</feature>
<dbReference type="GO" id="GO:0009279">
    <property type="term" value="C:cell outer membrane"/>
    <property type="evidence" value="ECO:0007669"/>
    <property type="project" value="UniProtKB-SubCell"/>
</dbReference>
<evidence type="ECO:0000313" key="11">
    <source>
        <dbReference type="Proteomes" id="UP000245880"/>
    </source>
</evidence>
<evidence type="ECO:0000256" key="2">
    <source>
        <dbReference type="ARBA" id="ARBA00022448"/>
    </source>
</evidence>
<dbReference type="PROSITE" id="PS52016">
    <property type="entry name" value="TONB_DEPENDENT_REC_3"/>
    <property type="match status" value="1"/>
</dbReference>
<comment type="similarity">
    <text evidence="7">Belongs to the TonB-dependent receptor family.</text>
</comment>
<dbReference type="NCBIfam" id="TIGR04057">
    <property type="entry name" value="SusC_RagA_signa"/>
    <property type="match status" value="1"/>
</dbReference>
<dbReference type="OrthoDB" id="9768177at2"/>